<reference evidence="1 2" key="1">
    <citation type="submission" date="2019-05" db="EMBL/GenBank/DDBJ databases">
        <title>Another draft genome of Portunus trituberculatus and its Hox gene families provides insights of decapod evolution.</title>
        <authorList>
            <person name="Jeong J.-H."/>
            <person name="Song I."/>
            <person name="Kim S."/>
            <person name="Choi T."/>
            <person name="Kim D."/>
            <person name="Ryu S."/>
            <person name="Kim W."/>
        </authorList>
    </citation>
    <scope>NUCLEOTIDE SEQUENCE [LARGE SCALE GENOMIC DNA]</scope>
    <source>
        <tissue evidence="1">Muscle</tissue>
    </source>
</reference>
<gene>
    <name evidence="1" type="ORF">E2C01_004317</name>
</gene>
<protein>
    <submittedName>
        <fullName evidence="1">Uncharacterized protein</fullName>
    </submittedName>
</protein>
<organism evidence="1 2">
    <name type="scientific">Portunus trituberculatus</name>
    <name type="common">Swimming crab</name>
    <name type="synonym">Neptunus trituberculatus</name>
    <dbReference type="NCBI Taxonomy" id="210409"/>
    <lineage>
        <taxon>Eukaryota</taxon>
        <taxon>Metazoa</taxon>
        <taxon>Ecdysozoa</taxon>
        <taxon>Arthropoda</taxon>
        <taxon>Crustacea</taxon>
        <taxon>Multicrustacea</taxon>
        <taxon>Malacostraca</taxon>
        <taxon>Eumalacostraca</taxon>
        <taxon>Eucarida</taxon>
        <taxon>Decapoda</taxon>
        <taxon>Pleocyemata</taxon>
        <taxon>Brachyura</taxon>
        <taxon>Eubrachyura</taxon>
        <taxon>Portunoidea</taxon>
        <taxon>Portunidae</taxon>
        <taxon>Portuninae</taxon>
        <taxon>Portunus</taxon>
    </lineage>
</organism>
<accession>A0A5B7CTQ6</accession>
<sequence>MYCFYDGAAVVQWNHACFGIRGISKRTGSNPVHGPSQGLIAPVQGCCELSIKSSCDLAVSQLKGAVTAWPIKTTPASHKTTYTYYTWRLQVQPRSPTLRRGPEMSPDWTALNDDPKCFDTSLNFFLH</sequence>
<evidence type="ECO:0000313" key="1">
    <source>
        <dbReference type="EMBL" id="MPC11646.1"/>
    </source>
</evidence>
<keyword evidence="2" id="KW-1185">Reference proteome</keyword>
<dbReference type="EMBL" id="VSRR010000175">
    <property type="protein sequence ID" value="MPC11646.1"/>
    <property type="molecule type" value="Genomic_DNA"/>
</dbReference>
<proteinExistence type="predicted"/>
<dbReference type="Proteomes" id="UP000324222">
    <property type="component" value="Unassembled WGS sequence"/>
</dbReference>
<evidence type="ECO:0000313" key="2">
    <source>
        <dbReference type="Proteomes" id="UP000324222"/>
    </source>
</evidence>
<dbReference type="AlphaFoldDB" id="A0A5B7CTQ6"/>
<name>A0A5B7CTQ6_PORTR</name>
<comment type="caution">
    <text evidence="1">The sequence shown here is derived from an EMBL/GenBank/DDBJ whole genome shotgun (WGS) entry which is preliminary data.</text>
</comment>